<evidence type="ECO:0000313" key="7">
    <source>
        <dbReference type="EMBL" id="KAE8127104.1"/>
    </source>
</evidence>
<dbReference type="PROSITE" id="PS51077">
    <property type="entry name" value="HTH_ICLR"/>
    <property type="match status" value="1"/>
</dbReference>
<evidence type="ECO:0000259" key="6">
    <source>
        <dbReference type="PROSITE" id="PS51078"/>
    </source>
</evidence>
<reference evidence="7 8" key="1">
    <citation type="submission" date="2018-04" db="EMBL/GenBank/DDBJ databases">
        <authorList>
            <person name="Eckel V.P."/>
            <person name="Vogel R.F."/>
        </authorList>
    </citation>
    <scope>NUCLEOTIDE SEQUENCE [LARGE SCALE GENOMIC DNA]</scope>
    <source>
        <strain evidence="8">TMW 2.1764</strain>
    </source>
</reference>
<dbReference type="Proteomes" id="UP000325415">
    <property type="component" value="Unassembled WGS sequence"/>
</dbReference>
<feature type="domain" description="HTH iclR-type" evidence="5">
    <location>
        <begin position="38"/>
        <end position="99"/>
    </location>
</feature>
<dbReference type="Gene3D" id="3.30.450.40">
    <property type="match status" value="1"/>
</dbReference>
<dbReference type="SMART" id="SM00346">
    <property type="entry name" value="HTH_ICLR"/>
    <property type="match status" value="1"/>
</dbReference>
<dbReference type="PANTHER" id="PTHR30136">
    <property type="entry name" value="HELIX-TURN-HELIX TRANSCRIPTIONAL REGULATOR, ICLR FAMILY"/>
    <property type="match status" value="1"/>
</dbReference>
<dbReference type="GeneID" id="78127759"/>
<dbReference type="InterPro" id="IPR036390">
    <property type="entry name" value="WH_DNA-bd_sf"/>
</dbReference>
<dbReference type="RefSeq" id="WP_152581314.1">
    <property type="nucleotide sequence ID" value="NZ_JAKVIV010000001.1"/>
</dbReference>
<proteinExistence type="predicted"/>
<feature type="domain" description="IclR-ED" evidence="6">
    <location>
        <begin position="100"/>
        <end position="283"/>
    </location>
</feature>
<dbReference type="PANTHER" id="PTHR30136:SF24">
    <property type="entry name" value="HTH-TYPE TRANSCRIPTIONAL REPRESSOR ALLR"/>
    <property type="match status" value="1"/>
</dbReference>
<organism evidence="7 8">
    <name type="scientific">Bifidobacterium tibiigranuli</name>
    <dbReference type="NCBI Taxonomy" id="2172043"/>
    <lineage>
        <taxon>Bacteria</taxon>
        <taxon>Bacillati</taxon>
        <taxon>Actinomycetota</taxon>
        <taxon>Actinomycetes</taxon>
        <taxon>Bifidobacteriales</taxon>
        <taxon>Bifidobacteriaceae</taxon>
        <taxon>Bifidobacterium</taxon>
    </lineage>
</organism>
<dbReference type="Pfam" id="PF09339">
    <property type="entry name" value="HTH_IclR"/>
    <property type="match status" value="1"/>
</dbReference>
<accession>A0A5N6S2K2</accession>
<evidence type="ECO:0000256" key="1">
    <source>
        <dbReference type="ARBA" id="ARBA00023015"/>
    </source>
</evidence>
<evidence type="ECO:0000256" key="4">
    <source>
        <dbReference type="SAM" id="MobiDB-lite"/>
    </source>
</evidence>
<dbReference type="SUPFAM" id="SSF55781">
    <property type="entry name" value="GAF domain-like"/>
    <property type="match status" value="1"/>
</dbReference>
<comment type="caution">
    <text evidence="7">The sequence shown here is derived from an EMBL/GenBank/DDBJ whole genome shotgun (WGS) entry which is preliminary data.</text>
</comment>
<keyword evidence="1" id="KW-0805">Transcription regulation</keyword>
<dbReference type="GO" id="GO:0003677">
    <property type="term" value="F:DNA binding"/>
    <property type="evidence" value="ECO:0007669"/>
    <property type="project" value="UniProtKB-KW"/>
</dbReference>
<evidence type="ECO:0000259" key="5">
    <source>
        <dbReference type="PROSITE" id="PS51077"/>
    </source>
</evidence>
<keyword evidence="3" id="KW-0804">Transcription</keyword>
<keyword evidence="2" id="KW-0238">DNA-binding</keyword>
<dbReference type="InterPro" id="IPR036388">
    <property type="entry name" value="WH-like_DNA-bd_sf"/>
</dbReference>
<evidence type="ECO:0000313" key="8">
    <source>
        <dbReference type="Proteomes" id="UP000325415"/>
    </source>
</evidence>
<dbReference type="InterPro" id="IPR014757">
    <property type="entry name" value="Tscrpt_reg_IclR_C"/>
</dbReference>
<sequence length="283" mass="30816">MTLTNDVTAMPNGEPSRTAPRWQPRQRPSESPHAHGVTPAAERTLDILEFIATHGETRAAMLARELGIPRSSVYQLLDVLERHGFVTCLKDRHTYGIGLKTFEMGSAYSRQHRVSRIAHPVLARLVDDTGENGHLAVLHGSQIVYVLEERAAGRPPLVSGVGVRLPSHLTASGRAMLAGLPRAQVDALYPNRAAFVDRTGIGPKSPKELRALLSQVHATGFAEEHGDVTPGFDSYAVAIRDYNGYPIAGLALTFVSNALGTDRLDVLRNRLKLAGEELSRDLQ</sequence>
<gene>
    <name evidence="7" type="ORF">DDE84_08700</name>
</gene>
<dbReference type="InterPro" id="IPR050707">
    <property type="entry name" value="HTH_MetabolicPath_Reg"/>
</dbReference>
<dbReference type="AlphaFoldDB" id="A0A5N6S2K2"/>
<dbReference type="PROSITE" id="PS51078">
    <property type="entry name" value="ICLR_ED"/>
    <property type="match status" value="1"/>
</dbReference>
<dbReference type="GO" id="GO:0045892">
    <property type="term" value="P:negative regulation of DNA-templated transcription"/>
    <property type="evidence" value="ECO:0007669"/>
    <property type="project" value="TreeGrafter"/>
</dbReference>
<protein>
    <submittedName>
        <fullName evidence="7">IclR family transcriptional regulator</fullName>
    </submittedName>
</protein>
<dbReference type="InterPro" id="IPR005471">
    <property type="entry name" value="Tscrpt_reg_IclR_N"/>
</dbReference>
<dbReference type="Gene3D" id="1.10.10.10">
    <property type="entry name" value="Winged helix-like DNA-binding domain superfamily/Winged helix DNA-binding domain"/>
    <property type="match status" value="1"/>
</dbReference>
<dbReference type="EMBL" id="QDAG01000009">
    <property type="protein sequence ID" value="KAE8127104.1"/>
    <property type="molecule type" value="Genomic_DNA"/>
</dbReference>
<dbReference type="GO" id="GO:0003700">
    <property type="term" value="F:DNA-binding transcription factor activity"/>
    <property type="evidence" value="ECO:0007669"/>
    <property type="project" value="TreeGrafter"/>
</dbReference>
<name>A0A5N6S2K2_9BIFI</name>
<dbReference type="InterPro" id="IPR029016">
    <property type="entry name" value="GAF-like_dom_sf"/>
</dbReference>
<feature type="region of interest" description="Disordered" evidence="4">
    <location>
        <begin position="1"/>
        <end position="39"/>
    </location>
</feature>
<evidence type="ECO:0000256" key="3">
    <source>
        <dbReference type="ARBA" id="ARBA00023163"/>
    </source>
</evidence>
<dbReference type="SUPFAM" id="SSF46785">
    <property type="entry name" value="Winged helix' DNA-binding domain"/>
    <property type="match status" value="1"/>
</dbReference>
<dbReference type="Pfam" id="PF01614">
    <property type="entry name" value="IclR_C"/>
    <property type="match status" value="1"/>
</dbReference>
<keyword evidence="8" id="KW-1185">Reference proteome</keyword>
<evidence type="ECO:0000256" key="2">
    <source>
        <dbReference type="ARBA" id="ARBA00023125"/>
    </source>
</evidence>